<feature type="region of interest" description="Disordered" evidence="1">
    <location>
        <begin position="59"/>
        <end position="85"/>
    </location>
</feature>
<feature type="chain" id="PRO_5046880285" evidence="2">
    <location>
        <begin position="20"/>
        <end position="139"/>
    </location>
</feature>
<evidence type="ECO:0000256" key="2">
    <source>
        <dbReference type="SAM" id="SignalP"/>
    </source>
</evidence>
<comment type="caution">
    <text evidence="3">The sequence shown here is derived from an EMBL/GenBank/DDBJ whole genome shotgun (WGS) entry which is preliminary data.</text>
</comment>
<protein>
    <submittedName>
        <fullName evidence="3">Uncharacterized protein</fullName>
    </submittedName>
</protein>
<gene>
    <name evidence="3" type="ORF">CLO192961_LOCUS245241</name>
</gene>
<sequence length="139" mass="14467">MHPTKALISIFALSGLTAAQDTDEDSLARRLELVDAREELLLARDNYLAVRDKYLAIRAPGGKPSGKTGGKTGGKTAPKNGGGFEGLTIRPKAAVGKCMVAPGGKVLCMVGTTPCKKCQIPPEVVGGPCTCPVNHPTRI</sequence>
<name>A0ABY6UCQ2_BIOOC</name>
<evidence type="ECO:0000313" key="4">
    <source>
        <dbReference type="Proteomes" id="UP000766486"/>
    </source>
</evidence>
<evidence type="ECO:0000256" key="1">
    <source>
        <dbReference type="SAM" id="MobiDB-lite"/>
    </source>
</evidence>
<organism evidence="3 4">
    <name type="scientific">Bionectria ochroleuca</name>
    <name type="common">Gliocladium roseum</name>
    <dbReference type="NCBI Taxonomy" id="29856"/>
    <lineage>
        <taxon>Eukaryota</taxon>
        <taxon>Fungi</taxon>
        <taxon>Dikarya</taxon>
        <taxon>Ascomycota</taxon>
        <taxon>Pezizomycotina</taxon>
        <taxon>Sordariomycetes</taxon>
        <taxon>Hypocreomycetidae</taxon>
        <taxon>Hypocreales</taxon>
        <taxon>Bionectriaceae</taxon>
        <taxon>Clonostachys</taxon>
    </lineage>
</organism>
<proteinExistence type="predicted"/>
<dbReference type="Proteomes" id="UP000766486">
    <property type="component" value="Unassembled WGS sequence"/>
</dbReference>
<keyword evidence="4" id="KW-1185">Reference proteome</keyword>
<feature type="compositionally biased region" description="Gly residues" evidence="1">
    <location>
        <begin position="63"/>
        <end position="73"/>
    </location>
</feature>
<accession>A0ABY6UCQ2</accession>
<reference evidence="3 4" key="1">
    <citation type="submission" date="2019-06" db="EMBL/GenBank/DDBJ databases">
        <authorList>
            <person name="Broberg M."/>
        </authorList>
    </citation>
    <scope>NUCLEOTIDE SEQUENCE [LARGE SCALE GENOMIC DNA]</scope>
</reference>
<evidence type="ECO:0000313" key="3">
    <source>
        <dbReference type="EMBL" id="VUC28851.1"/>
    </source>
</evidence>
<dbReference type="EMBL" id="CABFNS010000794">
    <property type="protein sequence ID" value="VUC28851.1"/>
    <property type="molecule type" value="Genomic_DNA"/>
</dbReference>
<keyword evidence="2" id="KW-0732">Signal</keyword>
<feature type="signal peptide" evidence="2">
    <location>
        <begin position="1"/>
        <end position="19"/>
    </location>
</feature>